<comment type="caution">
    <text evidence="2">The sequence shown here is derived from an EMBL/GenBank/DDBJ whole genome shotgun (WGS) entry which is preliminary data.</text>
</comment>
<gene>
    <name evidence="2" type="ORF">SAMN05443572_1182</name>
</gene>
<organism evidence="2 3">
    <name type="scientific">Myxococcus fulvus</name>
    <dbReference type="NCBI Taxonomy" id="33"/>
    <lineage>
        <taxon>Bacteria</taxon>
        <taxon>Pseudomonadati</taxon>
        <taxon>Myxococcota</taxon>
        <taxon>Myxococcia</taxon>
        <taxon>Myxococcales</taxon>
        <taxon>Cystobacterineae</taxon>
        <taxon>Myxococcaceae</taxon>
        <taxon>Myxococcus</taxon>
    </lineage>
</organism>
<protein>
    <recommendedName>
        <fullName evidence="4">Lipoprotein</fullName>
    </recommendedName>
</protein>
<evidence type="ECO:0000313" key="2">
    <source>
        <dbReference type="EMBL" id="SEU41907.1"/>
    </source>
</evidence>
<accession>A0ABY1CXM2</accession>
<dbReference type="EMBL" id="FOIB01000018">
    <property type="protein sequence ID" value="SEU41907.1"/>
    <property type="molecule type" value="Genomic_DNA"/>
</dbReference>
<proteinExistence type="predicted"/>
<reference evidence="2 3" key="1">
    <citation type="submission" date="2016-10" db="EMBL/GenBank/DDBJ databases">
        <authorList>
            <person name="Varghese N."/>
            <person name="Submissions S."/>
        </authorList>
    </citation>
    <scope>NUCLEOTIDE SEQUENCE [LARGE SCALE GENOMIC DNA]</scope>
    <source>
        <strain evidence="2 3">DSM 16525</strain>
    </source>
</reference>
<name>A0ABY1CXM2_MYXFU</name>
<feature type="compositionally biased region" description="Polar residues" evidence="1">
    <location>
        <begin position="13"/>
        <end position="28"/>
    </location>
</feature>
<evidence type="ECO:0000256" key="1">
    <source>
        <dbReference type="SAM" id="MobiDB-lite"/>
    </source>
</evidence>
<sequence length="44" mass="4835">MIAAIHTGAGRPSRTSTHGAAMNSLSEQCDQERGKWASAYFWRP</sequence>
<dbReference type="Proteomes" id="UP000183760">
    <property type="component" value="Unassembled WGS sequence"/>
</dbReference>
<evidence type="ECO:0000313" key="3">
    <source>
        <dbReference type="Proteomes" id="UP000183760"/>
    </source>
</evidence>
<evidence type="ECO:0008006" key="4">
    <source>
        <dbReference type="Google" id="ProtNLM"/>
    </source>
</evidence>
<feature type="region of interest" description="Disordered" evidence="1">
    <location>
        <begin position="1"/>
        <end position="34"/>
    </location>
</feature>
<keyword evidence="3" id="KW-1185">Reference proteome</keyword>